<dbReference type="AlphaFoldDB" id="A0A7W4W9B4"/>
<comment type="caution">
    <text evidence="1">The sequence shown here is derived from an EMBL/GenBank/DDBJ whole genome shotgun (WGS) entry which is preliminary data.</text>
</comment>
<protein>
    <submittedName>
        <fullName evidence="1">Uncharacterized protein</fullName>
    </submittedName>
</protein>
<accession>A0A7W4W9B4</accession>
<evidence type="ECO:0000313" key="1">
    <source>
        <dbReference type="EMBL" id="MBB3059572.1"/>
    </source>
</evidence>
<dbReference type="EMBL" id="JACHWZ010000002">
    <property type="protein sequence ID" value="MBB3059572.1"/>
    <property type="molecule type" value="Genomic_DNA"/>
</dbReference>
<gene>
    <name evidence="1" type="ORF">FHS09_000380</name>
</gene>
<evidence type="ECO:0000313" key="2">
    <source>
        <dbReference type="Proteomes" id="UP000535937"/>
    </source>
</evidence>
<dbReference type="RefSeq" id="WP_183456126.1">
    <property type="nucleotide sequence ID" value="NZ_JACHWZ010000002.1"/>
</dbReference>
<proteinExistence type="predicted"/>
<sequence length="75" mass="8573">MPFSYKDLTYIRAAIQAYGAALSEVSEDECNDEDEFSEIQDDRQYLDRLLALVSNEIEKLEGSKPSLNPIKNDKE</sequence>
<dbReference type="Proteomes" id="UP000535937">
    <property type="component" value="Unassembled WGS sequence"/>
</dbReference>
<keyword evidence="2" id="KW-1185">Reference proteome</keyword>
<name>A0A7W4W9B4_9GAMM</name>
<organism evidence="1 2">
    <name type="scientific">Microbulbifer rhizosphaerae</name>
    <dbReference type="NCBI Taxonomy" id="1562603"/>
    <lineage>
        <taxon>Bacteria</taxon>
        <taxon>Pseudomonadati</taxon>
        <taxon>Pseudomonadota</taxon>
        <taxon>Gammaproteobacteria</taxon>
        <taxon>Cellvibrionales</taxon>
        <taxon>Microbulbiferaceae</taxon>
        <taxon>Microbulbifer</taxon>
    </lineage>
</organism>
<reference evidence="1 2" key="1">
    <citation type="submission" date="2020-08" db="EMBL/GenBank/DDBJ databases">
        <title>Genomic Encyclopedia of Type Strains, Phase III (KMG-III): the genomes of soil and plant-associated and newly described type strains.</title>
        <authorList>
            <person name="Whitman W."/>
        </authorList>
    </citation>
    <scope>NUCLEOTIDE SEQUENCE [LARGE SCALE GENOMIC DNA]</scope>
    <source>
        <strain evidence="1 2">CECT 8799</strain>
    </source>
</reference>